<gene>
    <name evidence="3" type="ORF">A3860_26525</name>
</gene>
<feature type="chain" id="PRO_5012528867" description="Protochlamydia outer membrane protein domain-containing protein" evidence="1">
    <location>
        <begin position="19"/>
        <end position="295"/>
    </location>
</feature>
<dbReference type="RefSeq" id="WP_081148295.1">
    <property type="nucleotide sequence ID" value="NZ_LVYD01000048.1"/>
</dbReference>
<feature type="domain" description="Protochlamydia outer membrane protein" evidence="2">
    <location>
        <begin position="29"/>
        <end position="285"/>
    </location>
</feature>
<dbReference type="Proteomes" id="UP000192796">
    <property type="component" value="Unassembled WGS sequence"/>
</dbReference>
<dbReference type="EMBL" id="LVYD01000048">
    <property type="protein sequence ID" value="OQP62869.1"/>
    <property type="molecule type" value="Genomic_DNA"/>
</dbReference>
<evidence type="ECO:0000313" key="4">
    <source>
        <dbReference type="Proteomes" id="UP000192796"/>
    </source>
</evidence>
<organism evidence="3 4">
    <name type="scientific">Niastella vici</name>
    <dbReference type="NCBI Taxonomy" id="1703345"/>
    <lineage>
        <taxon>Bacteria</taxon>
        <taxon>Pseudomonadati</taxon>
        <taxon>Bacteroidota</taxon>
        <taxon>Chitinophagia</taxon>
        <taxon>Chitinophagales</taxon>
        <taxon>Chitinophagaceae</taxon>
        <taxon>Niastella</taxon>
    </lineage>
</organism>
<sequence length="295" mass="33110">MVKLIPLLLLFGVHAGMAQDLPAKLQVSVTSGYEQQDLRWSIAGNTNGQNPNILSELKWKNVAGPVTGLHIQYRFFNHWQLEGEYAHPFFLSGKVYDTDYGSNDRTNKVYDEQFNAGKGGADRWQAGLANRIPLTRTISITPSAGYGIFHQTLYIAGNTSIFSNLNSTYKTKWAGPYGQILCSLAPTKKLGMNAGIRYSQVRYRASANWNLIREFNHPESFRHTANGYGIHAHTSMLYRASRMHSIGITGTYSCWQTGRGIDEMYLAGGGSQQTQLNEVHSAGWQVKVEWRISFY</sequence>
<dbReference type="AlphaFoldDB" id="A0A1V9FWX3"/>
<dbReference type="InterPro" id="IPR053724">
    <property type="entry name" value="OMP_A26_sf"/>
</dbReference>
<dbReference type="InterPro" id="IPR035163">
    <property type="entry name" value="Pom"/>
</dbReference>
<accession>A0A1V9FWX3</accession>
<evidence type="ECO:0000256" key="1">
    <source>
        <dbReference type="SAM" id="SignalP"/>
    </source>
</evidence>
<evidence type="ECO:0000259" key="2">
    <source>
        <dbReference type="Pfam" id="PF17251"/>
    </source>
</evidence>
<keyword evidence="1" id="KW-0732">Signal</keyword>
<name>A0A1V9FWX3_9BACT</name>
<comment type="caution">
    <text evidence="3">The sequence shown here is derived from an EMBL/GenBank/DDBJ whole genome shotgun (WGS) entry which is preliminary data.</text>
</comment>
<dbReference type="Gene3D" id="2.40.128.90">
    <property type="entry name" value="OMPT-like"/>
    <property type="match status" value="1"/>
</dbReference>
<protein>
    <recommendedName>
        <fullName evidence="2">Protochlamydia outer membrane protein domain-containing protein</fullName>
    </recommendedName>
</protein>
<reference evidence="3 4" key="1">
    <citation type="submission" date="2016-03" db="EMBL/GenBank/DDBJ databases">
        <title>Niastella vici sp. nov., isolated from farmland soil.</title>
        <authorList>
            <person name="Chen L."/>
            <person name="Wang D."/>
            <person name="Yang S."/>
            <person name="Wang G."/>
        </authorList>
    </citation>
    <scope>NUCLEOTIDE SEQUENCE [LARGE SCALE GENOMIC DNA]</scope>
    <source>
        <strain evidence="3 4">DJ57</strain>
    </source>
</reference>
<dbReference type="OrthoDB" id="5566985at2"/>
<keyword evidence="4" id="KW-1185">Reference proteome</keyword>
<dbReference type="Pfam" id="PF17251">
    <property type="entry name" value="Pom"/>
    <property type="match status" value="1"/>
</dbReference>
<feature type="signal peptide" evidence="1">
    <location>
        <begin position="1"/>
        <end position="18"/>
    </location>
</feature>
<proteinExistence type="predicted"/>
<evidence type="ECO:0000313" key="3">
    <source>
        <dbReference type="EMBL" id="OQP62869.1"/>
    </source>
</evidence>